<dbReference type="Proteomes" id="UP000518188">
    <property type="component" value="Unassembled WGS sequence"/>
</dbReference>
<dbReference type="EMBL" id="JAAXPJ010000010">
    <property type="protein sequence ID" value="NKZ13981.1"/>
    <property type="molecule type" value="Genomic_DNA"/>
</dbReference>
<name>A0A7X6MU21_9MYCO</name>
<comment type="caution">
    <text evidence="2">The sequence shown here is derived from an EMBL/GenBank/DDBJ whole genome shotgun (WGS) entry which is preliminary data.</text>
</comment>
<dbReference type="SUPFAM" id="SSF48317">
    <property type="entry name" value="Acid phosphatase/Vanadium-dependent haloperoxidase"/>
    <property type="match status" value="1"/>
</dbReference>
<evidence type="ECO:0000313" key="3">
    <source>
        <dbReference type="Proteomes" id="UP000518188"/>
    </source>
</evidence>
<dbReference type="InterPro" id="IPR036938">
    <property type="entry name" value="PAP2/HPO_sf"/>
</dbReference>
<feature type="transmembrane region" description="Helical" evidence="1">
    <location>
        <begin position="116"/>
        <end position="140"/>
    </location>
</feature>
<proteinExistence type="predicted"/>
<keyword evidence="1" id="KW-0812">Transmembrane</keyword>
<evidence type="ECO:0000256" key="1">
    <source>
        <dbReference type="SAM" id="Phobius"/>
    </source>
</evidence>
<keyword evidence="1" id="KW-1133">Transmembrane helix</keyword>
<feature type="transmembrane region" description="Helical" evidence="1">
    <location>
        <begin position="47"/>
        <end position="67"/>
    </location>
</feature>
<protein>
    <submittedName>
        <fullName evidence="2">PA-phosphatase</fullName>
    </submittedName>
</protein>
<reference evidence="2 3" key="1">
    <citation type="submission" date="2020-04" db="EMBL/GenBank/DDBJ databases">
        <title>MicrobeNet Type strains.</title>
        <authorList>
            <person name="Nicholson A.C."/>
        </authorList>
    </citation>
    <scope>NUCLEOTIDE SEQUENCE [LARGE SCALE GENOMIC DNA]</scope>
    <source>
        <strain evidence="2 3">ATCC 700731</strain>
    </source>
</reference>
<keyword evidence="1" id="KW-0472">Membrane</keyword>
<feature type="transmembrane region" description="Helical" evidence="1">
    <location>
        <begin position="74"/>
        <end position="96"/>
    </location>
</feature>
<organism evidence="2 3">
    <name type="scientific">Mycolicibacterium septicum DSM 44393</name>
    <dbReference type="NCBI Taxonomy" id="1341646"/>
    <lineage>
        <taxon>Bacteria</taxon>
        <taxon>Bacillati</taxon>
        <taxon>Actinomycetota</taxon>
        <taxon>Actinomycetes</taxon>
        <taxon>Mycobacteriales</taxon>
        <taxon>Mycobacteriaceae</taxon>
        <taxon>Mycolicibacterium</taxon>
    </lineage>
</organism>
<dbReference type="RefSeq" id="WP_049924863.1">
    <property type="nucleotide sequence ID" value="NZ_JAAXPJ010000010.1"/>
</dbReference>
<sequence>MITRWWPLIGVTGMVLLGWAVRGAPQPVDSWFQRLGSDLGSRATVFLGITTPAVLIVALLVGIVVAIRQHRKRLALAMVVSPLVAIAIVRVCKPIFGREKGGALAYPSGHTTFLVVVAGLLVLVAGVGLWSLVLAAGAILLGMVGLAMTFHYFTDTVGGVLLGTSVVCTAAVFAGDGQGDQVSSASPDFR</sequence>
<accession>A0A7X6MU21</accession>
<gene>
    <name evidence="2" type="ORF">HGA11_23660</name>
</gene>
<evidence type="ECO:0000313" key="2">
    <source>
        <dbReference type="EMBL" id="NKZ13981.1"/>
    </source>
</evidence>
<dbReference type="AlphaFoldDB" id="A0A7X6MU21"/>
<dbReference type="Gene3D" id="1.20.144.10">
    <property type="entry name" value="Phosphatidic acid phosphatase type 2/haloperoxidase"/>
    <property type="match status" value="1"/>
</dbReference>